<proteinExistence type="predicted"/>
<keyword evidence="5" id="KW-1185">Reference proteome</keyword>
<evidence type="ECO:0000256" key="3">
    <source>
        <dbReference type="ARBA" id="ARBA00023098"/>
    </source>
</evidence>
<dbReference type="GO" id="GO:0006633">
    <property type="term" value="P:fatty acid biosynthetic process"/>
    <property type="evidence" value="ECO:0007669"/>
    <property type="project" value="InterPro"/>
</dbReference>
<dbReference type="InterPro" id="IPR007431">
    <property type="entry name" value="ACP_PD"/>
</dbReference>
<evidence type="ECO:0000313" key="4">
    <source>
        <dbReference type="EMBL" id="AKQ45433.1"/>
    </source>
</evidence>
<evidence type="ECO:0008006" key="6">
    <source>
        <dbReference type="Google" id="ProtNLM"/>
    </source>
</evidence>
<dbReference type="InterPro" id="IPR017853">
    <property type="entry name" value="GH"/>
</dbReference>
<dbReference type="SUPFAM" id="SSF51445">
    <property type="entry name" value="(Trans)glycosidases"/>
    <property type="match status" value="1"/>
</dbReference>
<reference evidence="4 5" key="1">
    <citation type="submission" date="2015-01" db="EMBL/GenBank/DDBJ databases">
        <title>Rufibacter sp./DG31D/ whole genome sequencing.</title>
        <authorList>
            <person name="Kim M.K."/>
            <person name="Srinivasan S."/>
            <person name="Lee J.-J."/>
        </authorList>
    </citation>
    <scope>NUCLEOTIDE SEQUENCE [LARGE SCALE GENOMIC DNA]</scope>
    <source>
        <strain evidence="4 5">DG31D</strain>
    </source>
</reference>
<evidence type="ECO:0000256" key="1">
    <source>
        <dbReference type="ARBA" id="ARBA00022516"/>
    </source>
</evidence>
<keyword evidence="2" id="KW-0378">Hydrolase</keyword>
<evidence type="ECO:0000313" key="5">
    <source>
        <dbReference type="Proteomes" id="UP000036458"/>
    </source>
</evidence>
<dbReference type="RefSeq" id="WP_048920309.1">
    <property type="nucleotide sequence ID" value="NZ_CP010777.1"/>
</dbReference>
<dbReference type="PATRIC" id="fig|1379910.4.peg.1516"/>
<dbReference type="EMBL" id="CP010777">
    <property type="protein sequence ID" value="AKQ45433.1"/>
    <property type="molecule type" value="Genomic_DNA"/>
</dbReference>
<sequence>MNYLAHLFLSGNDADLRLGNFIADSVRGAQILLYPERVQQGIKLHRLIDAFTDVHPVVAETKARLRPKFRKYAGVVADVYYDHFLAKGFSTFSEQSLEVFAAHSYAHIQSYPGLLPDRVQHFFPYMVKHNWLVSYAQVEGISRALHGLSTRTTFDSGMEHAGQELTLNYDFYQQEFDRFFPELQAYVEEQIVLIKN</sequence>
<dbReference type="KEGG" id="ruf:TH63_06935"/>
<protein>
    <recommendedName>
        <fullName evidence="6">Acyl carrier protein phosphodiesterase</fullName>
    </recommendedName>
</protein>
<keyword evidence="1" id="KW-0444">Lipid biosynthesis</keyword>
<gene>
    <name evidence="4" type="ORF">TH63_06935</name>
</gene>
<dbReference type="STRING" id="1379910.TH63_06935"/>
<dbReference type="AlphaFoldDB" id="A0A0H4VJ75"/>
<evidence type="ECO:0000256" key="2">
    <source>
        <dbReference type="ARBA" id="ARBA00022801"/>
    </source>
</evidence>
<dbReference type="Proteomes" id="UP000036458">
    <property type="component" value="Chromosome"/>
</dbReference>
<dbReference type="PANTHER" id="PTHR38764">
    <property type="entry name" value="ACYL CARRIER PROTEIN PHOSPHODIESTERASE"/>
    <property type="match status" value="1"/>
</dbReference>
<dbReference type="PANTHER" id="PTHR38764:SF1">
    <property type="entry name" value="ACYL CARRIER PROTEIN PHOSPHODIESTERASE"/>
    <property type="match status" value="1"/>
</dbReference>
<name>A0A0H4VJ75_9BACT</name>
<accession>A0A0H4VJ75</accession>
<dbReference type="Pfam" id="PF04336">
    <property type="entry name" value="ACP_PD"/>
    <property type="match status" value="1"/>
</dbReference>
<dbReference type="GO" id="GO:0008770">
    <property type="term" value="F:[acyl-carrier-protein] phosphodiesterase activity"/>
    <property type="evidence" value="ECO:0007669"/>
    <property type="project" value="InterPro"/>
</dbReference>
<dbReference type="PIRSF" id="PIRSF011489">
    <property type="entry name" value="DUF479"/>
    <property type="match status" value="1"/>
</dbReference>
<dbReference type="OrthoDB" id="8442777at2"/>
<organism evidence="4 5">
    <name type="scientific">Rufibacter radiotolerans</name>
    <dbReference type="NCBI Taxonomy" id="1379910"/>
    <lineage>
        <taxon>Bacteria</taxon>
        <taxon>Pseudomonadati</taxon>
        <taxon>Bacteroidota</taxon>
        <taxon>Cytophagia</taxon>
        <taxon>Cytophagales</taxon>
        <taxon>Hymenobacteraceae</taxon>
        <taxon>Rufibacter</taxon>
    </lineage>
</organism>
<keyword evidence="3" id="KW-0443">Lipid metabolism</keyword>